<dbReference type="Pfam" id="PF20168">
    <property type="entry name" value="PDS5"/>
    <property type="match status" value="1"/>
</dbReference>
<dbReference type="InterPro" id="IPR011989">
    <property type="entry name" value="ARM-like"/>
</dbReference>
<keyword evidence="1" id="KW-0677">Repeat</keyword>
<dbReference type="Pfam" id="PF12830">
    <property type="entry name" value="Nipped-B_C"/>
    <property type="match status" value="1"/>
</dbReference>
<dbReference type="SUPFAM" id="SSF48371">
    <property type="entry name" value="ARM repeat"/>
    <property type="match status" value="1"/>
</dbReference>
<evidence type="ECO:0000313" key="5">
    <source>
        <dbReference type="Proteomes" id="UP001139887"/>
    </source>
</evidence>
<accession>A0A9W8I764</accession>
<sequence length="1731" mass="192148">MKPIDTKVPAETQACLRYWPVNSAMSLDIGFQTPYESTIEMDLKYDLSQLSLSSDGPVLVGMRGLVHDIFNSNEIQKIKLKKDCEPAPPIACSASLESVDSITALTQQHPSLTLQSKDLPKQPASASSGYEMLRSYISKSTEAEPKKAQNKAISATNFIEPNSMDTDTKQQTLKRQLAIDNDLSTDAKIQRTCIKPRSSDTMETLLDNDINGLVITEEPKSTKEPGSVSDIKRSIEPLDDFLSELLAEEDDSSKLSLLQHVSDISGASAVVLRKYTVRRVSILMEPCTAEHLSQSISSDKLGRLIGLLASTIQSAKDASLAAMLRDGMLVDRGTELAVTFCKQLENSMERTCLGLEVAVLVFNLVASSKGLHVCSMGDLLHDAVVFIKEILLDCIVPVLDMDADCELARTIFDAEKSTQLQALFAATLAGVSSVAAIPTLNSLDIIPLVYATISVMFCSSSLLDNGVVSNLFESIRRSSQLLLRNVFELRTDQRTWILEEILASLIKLPAQKRAQTIHRIAGGKSVQFITVLLLQLLQATAQSPEDLTAGFEGGTLSAKEYRILLQRHKKAVSMVSSSADFVIRYIISRCAKRESKSNEAEYRTLLELFIDDCIVLLGHPQWPAAELVVRIYSLHAMDILDEDKHDILLKNMALESAAQIASHIALSASNGAKTLSSITPQSSLESIERFHKSTATLLEYLQSKAIGGESSGAIPLYIGNWASMLFATLIKGSGAESAEDSDNSGGSSDFSSSDDDDSQYEEQASDCKRVKQPTHCKSIFDAQKRKAVEDCLKTYATIAHRSTKVLATNSSFVSAAEAAKATLALLPLYGSFDMLLTRVTLALGASQVSLRSKALRALNQIALHQPAILYQNKVKYAINHRLQDSSPQVREAAIDLIGKHISHNRELTNQYYEFISVRVLDKGPSVRRRVMRILADIYASSENIEQLVDIGVRLLQRTNDDERTIRELAFKMLQDLWFSYSRRSDDDVDNDDEDVVADAHRNVFNTLSPEAQKSMLKRVHVMIGVVDMMKSYDLIDLMAKLFEHVSTGSSKPETDDALFVIRCVIDALFELLLRAEDRDNESNQKNEGFSVAMCLRFISTLSTIAPEAVGLHAESLSTYLQQESSAEDAILVDTLTIFNNTLLTIPHPSVSFLRSVEDDLVRLLSSSPQNVLAIAVPCLCTLIDKLTRNYAKLIRLFRSCVLQLCREQRVLSTNNRGVLSHKNIMRFIILAGLTCRYFDFDQHREQQKDVFKELNQLAKGSMIDLLHELLLFYALPQRPAPVQLAAIQMLGQLHIKRPRLAVEPQSRKIMDQAFASESANQKLQVLRNFLEFLRTDAKQLAEREREDRAQGRKIDAKALVGNTGNMSEAGVGASLMQTYLDRIIDATFVANVAALRAAGFEVISLVVEQGLAHPLKCMPALIALCTSNDPYIRSKSLKLHQELSFKHASFIHSRDLEGVRKAYEYQLLVHEHPEKVTGYDENTDARERLDRPAARLQFLYSLSRSRRTRRNELLSLLVKVCDFDSGTAAYADTSSTDVPFVRFVAENLSALEFKYLDEVLHVIYQISSVIASSGLNLYQQIEAENNGDGQTKSSQWWQATRASACIGILFVLREFLKSHYGISETRCSSYNPSDASSVRDKSVSWHTHGDGGRIDWSQCPFALQRMDSVSDGVQQRKHFQKLMAQSMAAVEESPSLNGKGQFAADERSDDADDVVLSAEELDMLAAEDMEH</sequence>
<dbReference type="OrthoDB" id="418242at2759"/>
<keyword evidence="1" id="KW-0539">Nucleus</keyword>
<evidence type="ECO:0000259" key="3">
    <source>
        <dbReference type="Pfam" id="PF12830"/>
    </source>
</evidence>
<dbReference type="GO" id="GO:0010468">
    <property type="term" value="P:regulation of gene expression"/>
    <property type="evidence" value="ECO:0007669"/>
    <property type="project" value="InterPro"/>
</dbReference>
<name>A0A9W8I764_9FUNG</name>
<comment type="subcellular location">
    <subcellularLocation>
        <location evidence="1">Nucleus</location>
    </subcellularLocation>
</comment>
<feature type="domain" description="Sister chromatid cohesion C-terminal" evidence="3">
    <location>
        <begin position="1373"/>
        <end position="1569"/>
    </location>
</feature>
<reference evidence="4" key="1">
    <citation type="submission" date="2022-07" db="EMBL/GenBank/DDBJ databases">
        <title>Phylogenomic reconstructions and comparative analyses of Kickxellomycotina fungi.</title>
        <authorList>
            <person name="Reynolds N.K."/>
            <person name="Stajich J.E."/>
            <person name="Barry K."/>
            <person name="Grigoriev I.V."/>
            <person name="Crous P."/>
            <person name="Smith M.E."/>
        </authorList>
    </citation>
    <scope>NUCLEOTIDE SEQUENCE</scope>
    <source>
        <strain evidence="4">NRRL 1566</strain>
    </source>
</reference>
<dbReference type="EMBL" id="JANBUW010000059">
    <property type="protein sequence ID" value="KAJ2849770.1"/>
    <property type="molecule type" value="Genomic_DNA"/>
</dbReference>
<dbReference type="GO" id="GO:0061775">
    <property type="term" value="F:cohesin loader activity"/>
    <property type="evidence" value="ECO:0007669"/>
    <property type="project" value="InterPro"/>
</dbReference>
<dbReference type="PANTHER" id="PTHR21704:SF18">
    <property type="entry name" value="NIPPED-B-LIKE PROTEIN"/>
    <property type="match status" value="1"/>
</dbReference>
<feature type="compositionally biased region" description="Acidic residues" evidence="2">
    <location>
        <begin position="752"/>
        <end position="764"/>
    </location>
</feature>
<dbReference type="PANTHER" id="PTHR21704">
    <property type="entry name" value="NIPPED-B-LIKE PROTEIN DELANGIN SCC2-RELATED"/>
    <property type="match status" value="1"/>
</dbReference>
<evidence type="ECO:0000256" key="1">
    <source>
        <dbReference type="RuleBase" id="RU364107"/>
    </source>
</evidence>
<dbReference type="InterPro" id="IPR024986">
    <property type="entry name" value="Nipped-B_C"/>
</dbReference>
<dbReference type="GO" id="GO:0003682">
    <property type="term" value="F:chromatin binding"/>
    <property type="evidence" value="ECO:0007669"/>
    <property type="project" value="TreeGrafter"/>
</dbReference>
<keyword evidence="1" id="KW-0131">Cell cycle</keyword>
<comment type="caution">
    <text evidence="4">The sequence shown here is derived from an EMBL/GenBank/DDBJ whole genome shotgun (WGS) entry which is preliminary data.</text>
</comment>
<organism evidence="4 5">
    <name type="scientific">Coemansia brasiliensis</name>
    <dbReference type="NCBI Taxonomy" id="2650707"/>
    <lineage>
        <taxon>Eukaryota</taxon>
        <taxon>Fungi</taxon>
        <taxon>Fungi incertae sedis</taxon>
        <taxon>Zoopagomycota</taxon>
        <taxon>Kickxellomycotina</taxon>
        <taxon>Kickxellomycetes</taxon>
        <taxon>Kickxellales</taxon>
        <taxon>Kickxellaceae</taxon>
        <taxon>Coemansia</taxon>
    </lineage>
</organism>
<evidence type="ECO:0000313" key="4">
    <source>
        <dbReference type="EMBL" id="KAJ2849770.1"/>
    </source>
</evidence>
<dbReference type="Gene3D" id="1.25.10.10">
    <property type="entry name" value="Leucine-rich Repeat Variant"/>
    <property type="match status" value="1"/>
</dbReference>
<dbReference type="GO" id="GO:0090694">
    <property type="term" value="C:Scc2-Scc4 cohesin loading complex"/>
    <property type="evidence" value="ECO:0007669"/>
    <property type="project" value="TreeGrafter"/>
</dbReference>
<dbReference type="GO" id="GO:1990414">
    <property type="term" value="P:replication-born double-strand break repair via sister chromatid exchange"/>
    <property type="evidence" value="ECO:0007669"/>
    <property type="project" value="TreeGrafter"/>
</dbReference>
<proteinExistence type="inferred from homology"/>
<dbReference type="CDD" id="cd23958">
    <property type="entry name" value="SCC2"/>
    <property type="match status" value="1"/>
</dbReference>
<protein>
    <recommendedName>
        <fullName evidence="1">Sister chromatid cohesion protein</fullName>
    </recommendedName>
</protein>
<keyword evidence="5" id="KW-1185">Reference proteome</keyword>
<evidence type="ECO:0000256" key="2">
    <source>
        <dbReference type="SAM" id="MobiDB-lite"/>
    </source>
</evidence>
<dbReference type="GO" id="GO:0034087">
    <property type="term" value="P:establishment of mitotic sister chromatid cohesion"/>
    <property type="evidence" value="ECO:0007669"/>
    <property type="project" value="TreeGrafter"/>
</dbReference>
<dbReference type="InterPro" id="IPR016024">
    <property type="entry name" value="ARM-type_fold"/>
</dbReference>
<feature type="region of interest" description="Disordered" evidence="2">
    <location>
        <begin position="736"/>
        <end position="767"/>
    </location>
</feature>
<comment type="similarity">
    <text evidence="1">Belongs to the SCC2/Nipped-B family.</text>
</comment>
<gene>
    <name evidence="4" type="primary">SCC2</name>
    <name evidence="4" type="ORF">IWW36_002391</name>
</gene>
<dbReference type="GO" id="GO:0140588">
    <property type="term" value="P:chromatin looping"/>
    <property type="evidence" value="ECO:0007669"/>
    <property type="project" value="InterPro"/>
</dbReference>
<dbReference type="InterPro" id="IPR033031">
    <property type="entry name" value="Scc2/Nipped-B"/>
</dbReference>
<dbReference type="Proteomes" id="UP001139887">
    <property type="component" value="Unassembled WGS sequence"/>
</dbReference>
<dbReference type="GO" id="GO:0071169">
    <property type="term" value="P:establishment of protein localization to chromatin"/>
    <property type="evidence" value="ECO:0007669"/>
    <property type="project" value="TreeGrafter"/>
</dbReference>